<dbReference type="EMBL" id="BART01035157">
    <property type="protein sequence ID" value="GAH11573.1"/>
    <property type="molecule type" value="Genomic_DNA"/>
</dbReference>
<name>X1ESH1_9ZZZZ</name>
<reference evidence="1" key="1">
    <citation type="journal article" date="2014" name="Front. Microbiol.">
        <title>High frequency of phylogenetically diverse reductive dehalogenase-homologous genes in deep subseafloor sedimentary metagenomes.</title>
        <authorList>
            <person name="Kawai M."/>
            <person name="Futagami T."/>
            <person name="Toyoda A."/>
            <person name="Takaki Y."/>
            <person name="Nishi S."/>
            <person name="Hori S."/>
            <person name="Arai W."/>
            <person name="Tsubouchi T."/>
            <person name="Morono Y."/>
            <person name="Uchiyama I."/>
            <person name="Ito T."/>
            <person name="Fujiyama A."/>
            <person name="Inagaki F."/>
            <person name="Takami H."/>
        </authorList>
    </citation>
    <scope>NUCLEOTIDE SEQUENCE</scope>
    <source>
        <strain evidence="1">Expedition CK06-06</strain>
    </source>
</reference>
<organism evidence="1">
    <name type="scientific">marine sediment metagenome</name>
    <dbReference type="NCBI Taxonomy" id="412755"/>
    <lineage>
        <taxon>unclassified sequences</taxon>
        <taxon>metagenomes</taxon>
        <taxon>ecological metagenomes</taxon>
    </lineage>
</organism>
<protein>
    <submittedName>
        <fullName evidence="1">Uncharacterized protein</fullName>
    </submittedName>
</protein>
<sequence length="76" mass="9383">MIYHLLKEKWNLSYRPKYVKFFQCYAKLDNWENYLLEKFSKKKTIDTFLANKFLEKLEAKIAQENQNNKENIKLFV</sequence>
<comment type="caution">
    <text evidence="1">The sequence shown here is derived from an EMBL/GenBank/DDBJ whole genome shotgun (WGS) entry which is preliminary data.</text>
</comment>
<accession>X1ESH1</accession>
<evidence type="ECO:0000313" key="1">
    <source>
        <dbReference type="EMBL" id="GAH11573.1"/>
    </source>
</evidence>
<gene>
    <name evidence="1" type="ORF">S01H4_59833</name>
</gene>
<proteinExistence type="predicted"/>
<dbReference type="AlphaFoldDB" id="X1ESH1"/>